<dbReference type="EMBL" id="CP000250">
    <property type="protein sequence ID" value="ABD08164.1"/>
    <property type="molecule type" value="Genomic_DNA"/>
</dbReference>
<dbReference type="InterPro" id="IPR011738">
    <property type="entry name" value="Phage_CHP"/>
</dbReference>
<dbReference type="Gene3D" id="1.10.3230.30">
    <property type="entry name" value="Phage gp6-like head-tail connector protein"/>
    <property type="match status" value="1"/>
</dbReference>
<dbReference type="InterPro" id="IPR021146">
    <property type="entry name" value="Phage_gp6-like_head-tail"/>
</dbReference>
<dbReference type="AlphaFoldDB" id="Q2IUE6"/>
<proteinExistence type="predicted"/>
<name>Q2IUE6_RHOP2</name>
<dbReference type="NCBIfam" id="TIGR02215">
    <property type="entry name" value="phage_chp_gp8"/>
    <property type="match status" value="1"/>
</dbReference>
<dbReference type="Proteomes" id="UP000008809">
    <property type="component" value="Chromosome"/>
</dbReference>
<dbReference type="eggNOG" id="ENOG5032SBG">
    <property type="taxonomic scope" value="Bacteria"/>
</dbReference>
<evidence type="ECO:0000313" key="2">
    <source>
        <dbReference type="Proteomes" id="UP000008809"/>
    </source>
</evidence>
<dbReference type="STRING" id="316058.RPB_3468"/>
<dbReference type="CDD" id="cd08054">
    <property type="entry name" value="gp6"/>
    <property type="match status" value="1"/>
</dbReference>
<gene>
    <name evidence="1" type="ordered locus">RPB_3468</name>
</gene>
<keyword evidence="2" id="KW-1185">Reference proteome</keyword>
<reference evidence="1 2" key="1">
    <citation type="submission" date="2006-01" db="EMBL/GenBank/DDBJ databases">
        <title>Complete sequence of Rhodopseudomonas palustris HaA2.</title>
        <authorList>
            <consortium name="US DOE Joint Genome Institute"/>
            <person name="Copeland A."/>
            <person name="Lucas S."/>
            <person name="Lapidus A."/>
            <person name="Barry K."/>
            <person name="Detter J.C."/>
            <person name="Glavina T."/>
            <person name="Hammon N."/>
            <person name="Israni S."/>
            <person name="Pitluck S."/>
            <person name="Chain P."/>
            <person name="Malfatti S."/>
            <person name="Shin M."/>
            <person name="Vergez L."/>
            <person name="Schmutz J."/>
            <person name="Larimer F."/>
            <person name="Land M."/>
            <person name="Hauser L."/>
            <person name="Pelletier D.A."/>
            <person name="Kyrpides N."/>
            <person name="Anderson I."/>
            <person name="Oda Y."/>
            <person name="Harwood C.S."/>
            <person name="Richardson P."/>
        </authorList>
    </citation>
    <scope>NUCLEOTIDE SEQUENCE [LARGE SCALE GENOMIC DNA]</scope>
    <source>
        <strain evidence="1 2">HaA2</strain>
    </source>
</reference>
<dbReference type="OrthoDB" id="7597216at2"/>
<evidence type="ECO:0008006" key="3">
    <source>
        <dbReference type="Google" id="ProtNLM"/>
    </source>
</evidence>
<evidence type="ECO:0000313" key="1">
    <source>
        <dbReference type="EMBL" id="ABD08164.1"/>
    </source>
</evidence>
<dbReference type="KEGG" id="rpb:RPB_3468"/>
<organism evidence="1 2">
    <name type="scientific">Rhodopseudomonas palustris (strain HaA2)</name>
    <dbReference type="NCBI Taxonomy" id="316058"/>
    <lineage>
        <taxon>Bacteria</taxon>
        <taxon>Pseudomonadati</taxon>
        <taxon>Pseudomonadota</taxon>
        <taxon>Alphaproteobacteria</taxon>
        <taxon>Hyphomicrobiales</taxon>
        <taxon>Nitrobacteraceae</taxon>
        <taxon>Rhodopseudomonas</taxon>
    </lineage>
</organism>
<sequence>MSAILLAGPVVEPWTVPELKAFLRVAHDDDDSVIASLLAAARAQIEAMTRRALLSQSWRITRDAWPRDGRLALRIGPLRALSAARVFDAEGIAHEVDLARFVIDVAGGTIAAPAWSVPQPGRSVGGIALDLELGYGTQPSEVPELLRHAVRTLAAHWYDNRGLAAIGSSVAMLPGSVAAMIASFRVPAL</sequence>
<dbReference type="RefSeq" id="WP_011442348.1">
    <property type="nucleotide sequence ID" value="NC_007778.1"/>
</dbReference>
<dbReference type="HOGENOM" id="CLU_085951_0_1_5"/>
<dbReference type="InterPro" id="IPR006450">
    <property type="entry name" value="Phage_HK97_gp6-like"/>
</dbReference>
<protein>
    <recommendedName>
        <fullName evidence="3">Phage gp6-like head-tail connector protein</fullName>
    </recommendedName>
</protein>
<accession>Q2IUE6</accession>
<dbReference type="Pfam" id="PF05135">
    <property type="entry name" value="Phage_connect_1"/>
    <property type="match status" value="1"/>
</dbReference>
<dbReference type="NCBIfam" id="TIGR01560">
    <property type="entry name" value="put_DNA_pack"/>
    <property type="match status" value="2"/>
</dbReference>